<sequence length="195" mass="22325">MVVETVLPGSSDEYSMVSTRLDPTDIMVSSSDERFLSSLAEAICSCVLEDTERNYHGHVGDLPSNNIFDWLQMPRHNCSVDSSICICRISEGEIVGNARKHVDKFNMVKEKSLDRRRKMKHHWWAPPSYSRLVKYGGPGFSDWTSEFIPAYRLQINSHTFKDTKMEGRQKLAENRSLIPDMGTLLDLFDNMTMTL</sequence>
<reference evidence="1" key="2">
    <citation type="submission" date="2019-07" db="EMBL/GenBank/DDBJ databases">
        <authorList>
            <person name="Yang Y."/>
            <person name="Bocs S."/>
            <person name="Baudouin L."/>
        </authorList>
    </citation>
    <scope>NUCLEOTIDE SEQUENCE</scope>
    <source>
        <tissue evidence="1">Spear leaf of Hainan Tall coconut</tissue>
    </source>
</reference>
<dbReference type="EMBL" id="CM017882">
    <property type="protein sequence ID" value="KAG1363395.1"/>
    <property type="molecule type" value="Genomic_DNA"/>
</dbReference>
<organism evidence="1 2">
    <name type="scientific">Cocos nucifera</name>
    <name type="common">Coconut palm</name>
    <dbReference type="NCBI Taxonomy" id="13894"/>
    <lineage>
        <taxon>Eukaryota</taxon>
        <taxon>Viridiplantae</taxon>
        <taxon>Streptophyta</taxon>
        <taxon>Embryophyta</taxon>
        <taxon>Tracheophyta</taxon>
        <taxon>Spermatophyta</taxon>
        <taxon>Magnoliopsida</taxon>
        <taxon>Liliopsida</taxon>
        <taxon>Arecaceae</taxon>
        <taxon>Arecoideae</taxon>
        <taxon>Cocoseae</taxon>
        <taxon>Attaleinae</taxon>
        <taxon>Cocos</taxon>
    </lineage>
</organism>
<dbReference type="Proteomes" id="UP000797356">
    <property type="component" value="Chromosome 11"/>
</dbReference>
<dbReference type="PANTHER" id="PTHR35694:SF1">
    <property type="entry name" value="DENEDDYLASE"/>
    <property type="match status" value="1"/>
</dbReference>
<proteinExistence type="predicted"/>
<gene>
    <name evidence="1" type="ORF">COCNU_11G002220</name>
</gene>
<dbReference type="AlphaFoldDB" id="A0A8K0N9L0"/>
<reference evidence="1" key="1">
    <citation type="journal article" date="2017" name="Gigascience">
        <title>The genome draft of coconut (Cocos nucifera).</title>
        <authorList>
            <person name="Xiao Y."/>
            <person name="Xu P."/>
            <person name="Fan H."/>
            <person name="Baudouin L."/>
            <person name="Xia W."/>
            <person name="Bocs S."/>
            <person name="Xu J."/>
            <person name="Li Q."/>
            <person name="Guo A."/>
            <person name="Zhou L."/>
            <person name="Li J."/>
            <person name="Wu Y."/>
            <person name="Ma Z."/>
            <person name="Armero A."/>
            <person name="Issali A.E."/>
            <person name="Liu N."/>
            <person name="Peng M."/>
            <person name="Yang Y."/>
        </authorList>
    </citation>
    <scope>NUCLEOTIDE SEQUENCE</scope>
    <source>
        <tissue evidence="1">Spear leaf of Hainan Tall coconut</tissue>
    </source>
</reference>
<protein>
    <submittedName>
        <fullName evidence="1">Uncharacterized protein</fullName>
    </submittedName>
</protein>
<dbReference type="PANTHER" id="PTHR35694">
    <property type="entry name" value="DENEDDYLASE"/>
    <property type="match status" value="1"/>
</dbReference>
<dbReference type="OrthoDB" id="1894747at2759"/>
<comment type="caution">
    <text evidence="1">The sequence shown here is derived from an EMBL/GenBank/DDBJ whole genome shotgun (WGS) entry which is preliminary data.</text>
</comment>
<evidence type="ECO:0000313" key="2">
    <source>
        <dbReference type="Proteomes" id="UP000797356"/>
    </source>
</evidence>
<accession>A0A8K0N9L0</accession>
<keyword evidence="2" id="KW-1185">Reference proteome</keyword>
<evidence type="ECO:0000313" key="1">
    <source>
        <dbReference type="EMBL" id="KAG1363395.1"/>
    </source>
</evidence>
<name>A0A8K0N9L0_COCNU</name>